<dbReference type="RefSeq" id="XP_001307561.1">
    <property type="nucleotide sequence ID" value="XM_001307560.1"/>
</dbReference>
<dbReference type="EMBL" id="DS113846">
    <property type="protein sequence ID" value="EAX94631.1"/>
    <property type="molecule type" value="Genomic_DNA"/>
</dbReference>
<dbReference type="OrthoDB" id="20872at2759"/>
<evidence type="ECO:0000313" key="4">
    <source>
        <dbReference type="EMBL" id="EAX94631.1"/>
    </source>
</evidence>
<dbReference type="SUPFAM" id="SSF48403">
    <property type="entry name" value="Ankyrin repeat"/>
    <property type="match status" value="1"/>
</dbReference>
<dbReference type="eggNOG" id="KOG0504">
    <property type="taxonomic scope" value="Eukaryota"/>
</dbReference>
<dbReference type="KEGG" id="tva:4752371"/>
<sequence>MSVEDAVIHFDQYVHDHKFIEEFEKQDILKVLEKTETSLDNAIIFLNDLKLKYKSLEVFEFFQHLNILIDANASTINRFLIMLTKSLECPFFTALSSVIQILINHSSTPTPANSGPAPPISQNMNILRRSISTDIYKRFGSPLALDDDNSKVTSNQNISLLRNAKKDFEKCYRILDHCASQDDNDCIQYAIEKGIVNLKGKYERNIFHEAAYKGHVKLVQSLVENGYDFSIQDKNHRNGLLWAAYGGHIHTVQYLMTLESDHHGNQALIYACASGHLKIVEFLALLKSIDVAAVDADGMTALHWSAFQGRIEVVKYLCALPKVNYNAKDNNGRTPLHLAASKGHLDVVQFLCCLPTINVCEKDIDGRTALHMAAWDGHLPVVQFLCTQSGVKANELSNAWLTPLDYAKNDQIKKFLLSQIKK</sequence>
<feature type="repeat" description="ANK" evidence="3">
    <location>
        <begin position="202"/>
        <end position="234"/>
    </location>
</feature>
<accession>A2FKD1</accession>
<dbReference type="PANTHER" id="PTHR24188">
    <property type="entry name" value="ANKYRIN REPEAT PROTEIN"/>
    <property type="match status" value="1"/>
</dbReference>
<dbReference type="InterPro" id="IPR036770">
    <property type="entry name" value="Ankyrin_rpt-contain_sf"/>
</dbReference>
<dbReference type="VEuPathDB" id="TrichDB:TVAG_381350"/>
<dbReference type="SMART" id="SM00248">
    <property type="entry name" value="ANK"/>
    <property type="match status" value="7"/>
</dbReference>
<dbReference type="Pfam" id="PF12796">
    <property type="entry name" value="Ank_2"/>
    <property type="match status" value="1"/>
</dbReference>
<dbReference type="STRING" id="5722.A2FKD1"/>
<gene>
    <name evidence="4" type="ORF">TVAG_381350</name>
</gene>
<organism evidence="4 5">
    <name type="scientific">Trichomonas vaginalis (strain ATCC PRA-98 / G3)</name>
    <dbReference type="NCBI Taxonomy" id="412133"/>
    <lineage>
        <taxon>Eukaryota</taxon>
        <taxon>Metamonada</taxon>
        <taxon>Parabasalia</taxon>
        <taxon>Trichomonadida</taxon>
        <taxon>Trichomonadidae</taxon>
        <taxon>Trichomonas</taxon>
    </lineage>
</organism>
<evidence type="ECO:0000256" key="3">
    <source>
        <dbReference type="PROSITE-ProRule" id="PRU00023"/>
    </source>
</evidence>
<feature type="repeat" description="ANK" evidence="3">
    <location>
        <begin position="365"/>
        <end position="385"/>
    </location>
</feature>
<reference evidence="4" key="2">
    <citation type="journal article" date="2007" name="Science">
        <title>Draft genome sequence of the sexually transmitted pathogen Trichomonas vaginalis.</title>
        <authorList>
            <person name="Carlton J.M."/>
            <person name="Hirt R.P."/>
            <person name="Silva J.C."/>
            <person name="Delcher A.L."/>
            <person name="Schatz M."/>
            <person name="Zhao Q."/>
            <person name="Wortman J.R."/>
            <person name="Bidwell S.L."/>
            <person name="Alsmark U.C.M."/>
            <person name="Besteiro S."/>
            <person name="Sicheritz-Ponten T."/>
            <person name="Noel C.J."/>
            <person name="Dacks J.B."/>
            <person name="Foster P.G."/>
            <person name="Simillion C."/>
            <person name="Van de Peer Y."/>
            <person name="Miranda-Saavedra D."/>
            <person name="Barton G.J."/>
            <person name="Westrop G.D."/>
            <person name="Mueller S."/>
            <person name="Dessi D."/>
            <person name="Fiori P.L."/>
            <person name="Ren Q."/>
            <person name="Paulsen I."/>
            <person name="Zhang H."/>
            <person name="Bastida-Corcuera F.D."/>
            <person name="Simoes-Barbosa A."/>
            <person name="Brown M.T."/>
            <person name="Hayes R.D."/>
            <person name="Mukherjee M."/>
            <person name="Okumura C.Y."/>
            <person name="Schneider R."/>
            <person name="Smith A.J."/>
            <person name="Vanacova S."/>
            <person name="Villalvazo M."/>
            <person name="Haas B.J."/>
            <person name="Pertea M."/>
            <person name="Feldblyum T.V."/>
            <person name="Utterback T.R."/>
            <person name="Shu C.L."/>
            <person name="Osoegawa K."/>
            <person name="de Jong P.J."/>
            <person name="Hrdy I."/>
            <person name="Horvathova L."/>
            <person name="Zubacova Z."/>
            <person name="Dolezal P."/>
            <person name="Malik S.B."/>
            <person name="Logsdon J.M. Jr."/>
            <person name="Henze K."/>
            <person name="Gupta A."/>
            <person name="Wang C.C."/>
            <person name="Dunne R.L."/>
            <person name="Upcroft J.A."/>
            <person name="Upcroft P."/>
            <person name="White O."/>
            <person name="Salzberg S.L."/>
            <person name="Tang P."/>
            <person name="Chiu C.-H."/>
            <person name="Lee Y.-S."/>
            <person name="Embley T.M."/>
            <person name="Coombs G.H."/>
            <person name="Mottram J.C."/>
            <person name="Tachezy J."/>
            <person name="Fraser-Liggett C.M."/>
            <person name="Johnson P.J."/>
        </authorList>
    </citation>
    <scope>NUCLEOTIDE SEQUENCE [LARGE SCALE GENOMIC DNA]</scope>
    <source>
        <strain evidence="4">G3</strain>
    </source>
</reference>
<dbReference type="AlphaFoldDB" id="A2FKD1"/>
<feature type="repeat" description="ANK" evidence="3">
    <location>
        <begin position="297"/>
        <end position="317"/>
    </location>
</feature>
<keyword evidence="1" id="KW-0677">Repeat</keyword>
<proteinExistence type="predicted"/>
<dbReference type="InterPro" id="IPR002110">
    <property type="entry name" value="Ankyrin_rpt"/>
</dbReference>
<dbReference type="PROSITE" id="PS50088">
    <property type="entry name" value="ANK_REPEAT"/>
    <property type="match status" value="4"/>
</dbReference>
<evidence type="ECO:0000256" key="1">
    <source>
        <dbReference type="ARBA" id="ARBA00022737"/>
    </source>
</evidence>
<dbReference type="PANTHER" id="PTHR24188:SF29">
    <property type="entry name" value="GH09064P"/>
    <property type="match status" value="1"/>
</dbReference>
<dbReference type="Proteomes" id="UP000001542">
    <property type="component" value="Unassembled WGS sequence"/>
</dbReference>
<keyword evidence="5" id="KW-1185">Reference proteome</keyword>
<evidence type="ECO:0000313" key="5">
    <source>
        <dbReference type="Proteomes" id="UP000001542"/>
    </source>
</evidence>
<dbReference type="Pfam" id="PF00023">
    <property type="entry name" value="Ank"/>
    <property type="match status" value="3"/>
</dbReference>
<dbReference type="SMR" id="A2FKD1"/>
<name>A2FKD1_TRIV3</name>
<keyword evidence="2 3" id="KW-0040">ANK repeat</keyword>
<protein>
    <submittedName>
        <fullName evidence="4">Uncharacterized protein</fullName>
    </submittedName>
</protein>
<dbReference type="PROSITE" id="PS50297">
    <property type="entry name" value="ANK_REP_REGION"/>
    <property type="match status" value="4"/>
</dbReference>
<reference evidence="4" key="1">
    <citation type="submission" date="2006-10" db="EMBL/GenBank/DDBJ databases">
        <authorList>
            <person name="Amadeo P."/>
            <person name="Zhao Q."/>
            <person name="Wortman J."/>
            <person name="Fraser-Liggett C."/>
            <person name="Carlton J."/>
        </authorList>
    </citation>
    <scope>NUCLEOTIDE SEQUENCE</scope>
    <source>
        <strain evidence="4">G3</strain>
    </source>
</reference>
<feature type="repeat" description="ANK" evidence="3">
    <location>
        <begin position="331"/>
        <end position="351"/>
    </location>
</feature>
<dbReference type="VEuPathDB" id="TrichDB:TVAGG3_0776580"/>
<dbReference type="Gene3D" id="1.25.40.20">
    <property type="entry name" value="Ankyrin repeat-containing domain"/>
    <property type="match status" value="3"/>
</dbReference>
<dbReference type="InParanoid" id="A2FKD1"/>
<evidence type="ECO:0000256" key="2">
    <source>
        <dbReference type="ARBA" id="ARBA00023043"/>
    </source>
</evidence>